<comment type="caution">
    <text evidence="1">The sequence shown here is derived from an EMBL/GenBank/DDBJ whole genome shotgun (WGS) entry which is preliminary data.</text>
</comment>
<protein>
    <submittedName>
        <fullName evidence="1">Uncharacterized protein</fullName>
    </submittedName>
</protein>
<gene>
    <name evidence="1" type="ORF">E3U43_006949</name>
</gene>
<feature type="non-terminal residue" evidence="1">
    <location>
        <position position="127"/>
    </location>
</feature>
<accession>A0ACD3RLP7</accession>
<name>A0ACD3RLP7_LARCR</name>
<evidence type="ECO:0000313" key="2">
    <source>
        <dbReference type="Proteomes" id="UP000793456"/>
    </source>
</evidence>
<dbReference type="Proteomes" id="UP000793456">
    <property type="component" value="Chromosome IV"/>
</dbReference>
<sequence>KFAGRGAGGVSGVGGERETARRCALSDTVTARFTHGHPGQRDVGSSPQRPTRTQEAQIRKQERGIHDAEWLLRTQNGQNRNHQRHGLLGLEQRCDDHWTMGLDNKGSVCSHLRRKKNNNNSPSDRFS</sequence>
<feature type="non-terminal residue" evidence="1">
    <location>
        <position position="1"/>
    </location>
</feature>
<evidence type="ECO:0000313" key="1">
    <source>
        <dbReference type="EMBL" id="TMS20456.1"/>
    </source>
</evidence>
<reference evidence="1" key="1">
    <citation type="submission" date="2018-11" db="EMBL/GenBank/DDBJ databases">
        <title>The sequence and de novo assembly of Larimichthys crocea genome using PacBio and Hi-C technologies.</title>
        <authorList>
            <person name="Xu P."/>
            <person name="Chen B."/>
            <person name="Zhou Z."/>
            <person name="Ke Q."/>
            <person name="Wu Y."/>
            <person name="Bai H."/>
            <person name="Pu F."/>
        </authorList>
    </citation>
    <scope>NUCLEOTIDE SEQUENCE</scope>
    <source>
        <tissue evidence="1">Muscle</tissue>
    </source>
</reference>
<dbReference type="EMBL" id="CM011677">
    <property type="protein sequence ID" value="TMS20456.1"/>
    <property type="molecule type" value="Genomic_DNA"/>
</dbReference>
<proteinExistence type="predicted"/>
<keyword evidence="2" id="KW-1185">Reference proteome</keyword>
<organism evidence="1 2">
    <name type="scientific">Larimichthys crocea</name>
    <name type="common">Large yellow croaker</name>
    <name type="synonym">Pseudosciaena crocea</name>
    <dbReference type="NCBI Taxonomy" id="215358"/>
    <lineage>
        <taxon>Eukaryota</taxon>
        <taxon>Metazoa</taxon>
        <taxon>Chordata</taxon>
        <taxon>Craniata</taxon>
        <taxon>Vertebrata</taxon>
        <taxon>Euteleostomi</taxon>
        <taxon>Actinopterygii</taxon>
        <taxon>Neopterygii</taxon>
        <taxon>Teleostei</taxon>
        <taxon>Neoteleostei</taxon>
        <taxon>Acanthomorphata</taxon>
        <taxon>Eupercaria</taxon>
        <taxon>Sciaenidae</taxon>
        <taxon>Larimichthys</taxon>
    </lineage>
</organism>